<evidence type="ECO:0000259" key="3">
    <source>
        <dbReference type="PROSITE" id="PS50119"/>
    </source>
</evidence>
<feature type="domain" description="B box-type" evidence="3">
    <location>
        <begin position="1"/>
        <end position="29"/>
    </location>
</feature>
<evidence type="ECO:0000256" key="1">
    <source>
        <dbReference type="SAM" id="MobiDB-lite"/>
    </source>
</evidence>
<organism evidence="4 5">
    <name type="scientific">Silvibacterium bohemicum</name>
    <dbReference type="NCBI Taxonomy" id="1577686"/>
    <lineage>
        <taxon>Bacteria</taxon>
        <taxon>Pseudomonadati</taxon>
        <taxon>Acidobacteriota</taxon>
        <taxon>Terriglobia</taxon>
        <taxon>Terriglobales</taxon>
        <taxon>Acidobacteriaceae</taxon>
        <taxon>Silvibacterium</taxon>
    </lineage>
</organism>
<dbReference type="Pfam" id="PF00643">
    <property type="entry name" value="zf-B_box"/>
    <property type="match status" value="1"/>
</dbReference>
<keyword evidence="5" id="KW-1185">Reference proteome</keyword>
<feature type="transmembrane region" description="Helical" evidence="2">
    <location>
        <begin position="312"/>
        <end position="330"/>
    </location>
</feature>
<dbReference type="SUPFAM" id="SSF57845">
    <property type="entry name" value="B-box zinc-binding domain"/>
    <property type="match status" value="1"/>
</dbReference>
<dbReference type="PROSITE" id="PS50119">
    <property type="entry name" value="ZF_BBOX"/>
    <property type="match status" value="1"/>
</dbReference>
<keyword evidence="2" id="KW-0812">Transmembrane</keyword>
<keyword evidence="2" id="KW-1133">Transmembrane helix</keyword>
<evidence type="ECO:0000313" key="5">
    <source>
        <dbReference type="Proteomes" id="UP000538666"/>
    </source>
</evidence>
<dbReference type="OrthoDB" id="115858at2"/>
<evidence type="ECO:0000256" key="2">
    <source>
        <dbReference type="SAM" id="Phobius"/>
    </source>
</evidence>
<dbReference type="Pfam" id="PF18917">
    <property type="entry name" value="LiaI-LiaF-like_TM1"/>
    <property type="match status" value="1"/>
</dbReference>
<name>A0A841K5P3_9BACT</name>
<dbReference type="InterPro" id="IPR000315">
    <property type="entry name" value="Znf_B-box"/>
</dbReference>
<feature type="transmembrane region" description="Helical" evidence="2">
    <location>
        <begin position="123"/>
        <end position="156"/>
    </location>
</feature>
<feature type="compositionally biased region" description="Pro residues" evidence="1">
    <location>
        <begin position="349"/>
        <end position="360"/>
    </location>
</feature>
<feature type="region of interest" description="Disordered" evidence="1">
    <location>
        <begin position="341"/>
        <end position="360"/>
    </location>
</feature>
<proteinExistence type="predicted"/>
<dbReference type="GO" id="GO:0008270">
    <property type="term" value="F:zinc ion binding"/>
    <property type="evidence" value="ECO:0007669"/>
    <property type="project" value="InterPro"/>
</dbReference>
<gene>
    <name evidence="4" type="ORF">HNQ77_003888</name>
</gene>
<keyword evidence="2" id="KW-0472">Membrane</keyword>
<protein>
    <recommendedName>
        <fullName evidence="3">B box-type domain-containing protein</fullName>
    </recommendedName>
</protein>
<sequence length="360" mass="37263">MNCANHPDAAVAAYCQNCGKALCAACVRSVSGVIYCEQCLAAKLGIGGAPAPGSYTVSGSPASGFQYTVNQGGYTATGSTAGDVNFVANGVIPPSGAPNPGTATLLGFIPGVGAMYNGQFVKALVHVLVFVILIGITDNHGIFGIFIAAWVAYQVFDAHQTAKARRDGLPLPDPFGLNELGTKLGISNSPVTPPFTQTYTTTAVPPVPPAVPAAGFNDPYQPYNAPYTNVPPVPGSMPPYAGSVPPAGIPQYGTQPPGNIPPYGTVPPVGAMPPDGDPSMPLRRREPVGAIVLIGLGMVFLFNTLGFFRFNWIGHFWPIFVIGLGAWLLIRRTGADLRFGARMGKTHDNPPPPPPAGGGL</sequence>
<reference evidence="4 5" key="1">
    <citation type="submission" date="2020-08" db="EMBL/GenBank/DDBJ databases">
        <title>Genomic Encyclopedia of Type Strains, Phase IV (KMG-IV): sequencing the most valuable type-strain genomes for metagenomic binning, comparative biology and taxonomic classification.</title>
        <authorList>
            <person name="Goeker M."/>
        </authorList>
    </citation>
    <scope>NUCLEOTIDE SEQUENCE [LARGE SCALE GENOMIC DNA]</scope>
    <source>
        <strain evidence="4 5">DSM 103733</strain>
    </source>
</reference>
<feature type="transmembrane region" description="Helical" evidence="2">
    <location>
        <begin position="288"/>
        <end position="306"/>
    </location>
</feature>
<dbReference type="CDD" id="cd19756">
    <property type="entry name" value="Bbox2"/>
    <property type="match status" value="1"/>
</dbReference>
<dbReference type="Proteomes" id="UP000538666">
    <property type="component" value="Unassembled WGS sequence"/>
</dbReference>
<comment type="caution">
    <text evidence="4">The sequence shown here is derived from an EMBL/GenBank/DDBJ whole genome shotgun (WGS) entry which is preliminary data.</text>
</comment>
<dbReference type="AlphaFoldDB" id="A0A841K5P3"/>
<accession>A0A841K5P3</accession>
<evidence type="ECO:0000313" key="4">
    <source>
        <dbReference type="EMBL" id="MBB6145918.1"/>
    </source>
</evidence>
<dbReference type="InterPro" id="IPR043726">
    <property type="entry name" value="LiaI-LiaF-like_TM1"/>
</dbReference>
<dbReference type="EMBL" id="JACHEK010000008">
    <property type="protein sequence ID" value="MBB6145918.1"/>
    <property type="molecule type" value="Genomic_DNA"/>
</dbReference>
<dbReference type="RefSeq" id="WP_050060921.1">
    <property type="nucleotide sequence ID" value="NZ_JACHEK010000008.1"/>
</dbReference>